<dbReference type="PANTHER" id="PTHR37807">
    <property type="entry name" value="OS07G0160300 PROTEIN"/>
    <property type="match status" value="1"/>
</dbReference>
<keyword evidence="2" id="KW-1185">Reference proteome</keyword>
<comment type="caution">
    <text evidence="1">The sequence shown here is derived from an EMBL/GenBank/DDBJ whole genome shotgun (WGS) entry which is preliminary data.</text>
</comment>
<dbReference type="AlphaFoldDB" id="A0A066Y0L2"/>
<proteinExistence type="predicted"/>
<dbReference type="OrthoDB" id="3231855at2759"/>
<dbReference type="eggNOG" id="ENOG502T5X7">
    <property type="taxonomic scope" value="Eukaryota"/>
</dbReference>
<reference evidence="2" key="1">
    <citation type="journal article" date="2014" name="Genome Announc.">
        <title>Draft genome sequence of Colletotrichum sublineola, a destructive pathogen of cultivated sorghum.</title>
        <authorList>
            <person name="Baroncelli R."/>
            <person name="Sanz-Martin J.M."/>
            <person name="Rech G.E."/>
            <person name="Sukno S.A."/>
            <person name="Thon M.R."/>
        </authorList>
    </citation>
    <scope>NUCLEOTIDE SEQUENCE [LARGE SCALE GENOMIC DNA]</scope>
    <source>
        <strain evidence="2">TX430BB</strain>
    </source>
</reference>
<protein>
    <submittedName>
        <fullName evidence="1">Putative ABC transporter</fullName>
    </submittedName>
</protein>
<dbReference type="OMA" id="VEKMMDY"/>
<accession>A0A066Y0L2</accession>
<gene>
    <name evidence="1" type="ORF">CSUB01_12203</name>
</gene>
<dbReference type="EMBL" id="JMSE01000156">
    <property type="protein sequence ID" value="KDN71586.1"/>
    <property type="molecule type" value="Genomic_DNA"/>
</dbReference>
<evidence type="ECO:0000313" key="1">
    <source>
        <dbReference type="EMBL" id="KDN71586.1"/>
    </source>
</evidence>
<name>A0A066Y0L2_COLSU</name>
<dbReference type="HOGENOM" id="CLU_101476_0_0_1"/>
<dbReference type="STRING" id="1173701.A0A066Y0L2"/>
<dbReference type="Proteomes" id="UP000027238">
    <property type="component" value="Unassembled WGS sequence"/>
</dbReference>
<dbReference type="Gene3D" id="3.40.50.300">
    <property type="entry name" value="P-loop containing nucleotide triphosphate hydrolases"/>
    <property type="match status" value="1"/>
</dbReference>
<sequence length="232" mass="26350">MPEPDWQMASNLFIQMSGAPGSGKSTIASLLRQSFNGITIDHDVIRSALLDHDSVLFDHTAKRAYHLQWTFAEEMMKHGFNVIVDSTCNFQEILDQGSALCEKYNFTYWYIECHVDDIDLLDERLRARQSMKSQRTSVYCPPAAASSARVGEDSRAVFRKWIESPCRPERNAVIVNSRGSPETQRNHILARILGQRGLQLESSTIRGSGDNLRWVDCDEQDAIVVPKAKFRQ</sequence>
<dbReference type="SUPFAM" id="SSF52540">
    <property type="entry name" value="P-loop containing nucleoside triphosphate hydrolases"/>
    <property type="match status" value="1"/>
</dbReference>
<organism evidence="1 2">
    <name type="scientific">Colletotrichum sublineola</name>
    <name type="common">Sorghum anthracnose fungus</name>
    <dbReference type="NCBI Taxonomy" id="1173701"/>
    <lineage>
        <taxon>Eukaryota</taxon>
        <taxon>Fungi</taxon>
        <taxon>Dikarya</taxon>
        <taxon>Ascomycota</taxon>
        <taxon>Pezizomycotina</taxon>
        <taxon>Sordariomycetes</taxon>
        <taxon>Hypocreomycetidae</taxon>
        <taxon>Glomerellales</taxon>
        <taxon>Glomerellaceae</taxon>
        <taxon>Colletotrichum</taxon>
        <taxon>Colletotrichum graminicola species complex</taxon>
    </lineage>
</organism>
<dbReference type="PANTHER" id="PTHR37807:SF3">
    <property type="entry name" value="OS07G0160300 PROTEIN"/>
    <property type="match status" value="1"/>
</dbReference>
<evidence type="ECO:0000313" key="2">
    <source>
        <dbReference type="Proteomes" id="UP000027238"/>
    </source>
</evidence>
<dbReference type="Pfam" id="PF13671">
    <property type="entry name" value="AAA_33"/>
    <property type="match status" value="1"/>
</dbReference>
<dbReference type="InterPro" id="IPR027417">
    <property type="entry name" value="P-loop_NTPase"/>
</dbReference>